<gene>
    <name evidence="2" type="ORF">VTK73DRAFT_2779</name>
</gene>
<evidence type="ECO:0000313" key="2">
    <source>
        <dbReference type="EMBL" id="KAL1870260.1"/>
    </source>
</evidence>
<feature type="region of interest" description="Disordered" evidence="1">
    <location>
        <begin position="1"/>
        <end position="57"/>
    </location>
</feature>
<evidence type="ECO:0000313" key="3">
    <source>
        <dbReference type="Proteomes" id="UP001586593"/>
    </source>
</evidence>
<proteinExistence type="predicted"/>
<sequence length="110" mass="12160">MGDSSEGGASLIGKDPSPKSVESLPGHRTNQSNKEGGVWHLYFSEPDGSQLDPAQAERQLRRHTFHTPSDEIARDWQLFLMGGPYLPTCLLWGRRVQADTRNLGQATNLS</sequence>
<accession>A0ABR3X345</accession>
<protein>
    <submittedName>
        <fullName evidence="2">Uncharacterized protein</fullName>
    </submittedName>
</protein>
<dbReference type="Proteomes" id="UP001586593">
    <property type="component" value="Unassembled WGS sequence"/>
</dbReference>
<dbReference type="EMBL" id="JAZHXJ010000180">
    <property type="protein sequence ID" value="KAL1870260.1"/>
    <property type="molecule type" value="Genomic_DNA"/>
</dbReference>
<reference evidence="2 3" key="1">
    <citation type="journal article" date="2024" name="Commun. Biol.">
        <title>Comparative genomic analysis of thermophilic fungi reveals convergent evolutionary adaptations and gene losses.</title>
        <authorList>
            <person name="Steindorff A.S."/>
            <person name="Aguilar-Pontes M.V."/>
            <person name="Robinson A.J."/>
            <person name="Andreopoulos B."/>
            <person name="LaButti K."/>
            <person name="Kuo A."/>
            <person name="Mondo S."/>
            <person name="Riley R."/>
            <person name="Otillar R."/>
            <person name="Haridas S."/>
            <person name="Lipzen A."/>
            <person name="Grimwood J."/>
            <person name="Schmutz J."/>
            <person name="Clum A."/>
            <person name="Reid I.D."/>
            <person name="Moisan M.C."/>
            <person name="Butler G."/>
            <person name="Nguyen T.T.M."/>
            <person name="Dewar K."/>
            <person name="Conant G."/>
            <person name="Drula E."/>
            <person name="Henrissat B."/>
            <person name="Hansel C."/>
            <person name="Singer S."/>
            <person name="Hutchinson M.I."/>
            <person name="de Vries R.P."/>
            <person name="Natvig D.O."/>
            <person name="Powell A.J."/>
            <person name="Tsang A."/>
            <person name="Grigoriev I.V."/>
        </authorList>
    </citation>
    <scope>NUCLEOTIDE SEQUENCE [LARGE SCALE GENOMIC DNA]</scope>
    <source>
        <strain evidence="2 3">ATCC 24622</strain>
    </source>
</reference>
<organism evidence="2 3">
    <name type="scientific">Phialemonium thermophilum</name>
    <dbReference type="NCBI Taxonomy" id="223376"/>
    <lineage>
        <taxon>Eukaryota</taxon>
        <taxon>Fungi</taxon>
        <taxon>Dikarya</taxon>
        <taxon>Ascomycota</taxon>
        <taxon>Pezizomycotina</taxon>
        <taxon>Sordariomycetes</taxon>
        <taxon>Sordariomycetidae</taxon>
        <taxon>Cephalothecales</taxon>
        <taxon>Cephalothecaceae</taxon>
        <taxon>Phialemonium</taxon>
    </lineage>
</organism>
<comment type="caution">
    <text evidence="2">The sequence shown here is derived from an EMBL/GenBank/DDBJ whole genome shotgun (WGS) entry which is preliminary data.</text>
</comment>
<keyword evidence="3" id="KW-1185">Reference proteome</keyword>
<evidence type="ECO:0000256" key="1">
    <source>
        <dbReference type="SAM" id="MobiDB-lite"/>
    </source>
</evidence>
<name>A0ABR3X345_9PEZI</name>